<dbReference type="Proteomes" id="UP001295684">
    <property type="component" value="Unassembled WGS sequence"/>
</dbReference>
<dbReference type="GO" id="GO:1904262">
    <property type="term" value="P:negative regulation of TORC1 signaling"/>
    <property type="evidence" value="ECO:0007669"/>
    <property type="project" value="TreeGrafter"/>
</dbReference>
<dbReference type="Pfam" id="PF03666">
    <property type="entry name" value="NPR3"/>
    <property type="match status" value="1"/>
</dbReference>
<dbReference type="InterPro" id="IPR005365">
    <property type="entry name" value="Npr3"/>
</dbReference>
<organism evidence="2 3">
    <name type="scientific">Euplotes crassus</name>
    <dbReference type="NCBI Taxonomy" id="5936"/>
    <lineage>
        <taxon>Eukaryota</taxon>
        <taxon>Sar</taxon>
        <taxon>Alveolata</taxon>
        <taxon>Ciliophora</taxon>
        <taxon>Intramacronucleata</taxon>
        <taxon>Spirotrichea</taxon>
        <taxon>Hypotrichia</taxon>
        <taxon>Euplotida</taxon>
        <taxon>Euplotidae</taxon>
        <taxon>Moneuplotes</taxon>
    </lineage>
</organism>
<evidence type="ECO:0000256" key="1">
    <source>
        <dbReference type="RuleBase" id="RU368069"/>
    </source>
</evidence>
<comment type="similarity">
    <text evidence="1">Belongs to the NPR3 family.</text>
</comment>
<dbReference type="GO" id="GO:0038202">
    <property type="term" value="P:TORC1 signaling"/>
    <property type="evidence" value="ECO:0007669"/>
    <property type="project" value="TreeGrafter"/>
</dbReference>
<dbReference type="GO" id="GO:0034198">
    <property type="term" value="P:cellular response to amino acid starvation"/>
    <property type="evidence" value="ECO:0007669"/>
    <property type="project" value="TreeGrafter"/>
</dbReference>
<evidence type="ECO:0000313" key="2">
    <source>
        <dbReference type="EMBL" id="CAI2362916.1"/>
    </source>
</evidence>
<name>A0AAD1U6I8_EUPCR</name>
<dbReference type="GO" id="GO:1990130">
    <property type="term" value="C:GATOR1 complex"/>
    <property type="evidence" value="ECO:0007669"/>
    <property type="project" value="TreeGrafter"/>
</dbReference>
<dbReference type="AlphaFoldDB" id="A0AAD1U6I8"/>
<proteinExistence type="inferred from homology"/>
<accession>A0AAD1U6I8</accession>
<dbReference type="GO" id="GO:0010508">
    <property type="term" value="P:positive regulation of autophagy"/>
    <property type="evidence" value="ECO:0007669"/>
    <property type="project" value="TreeGrafter"/>
</dbReference>
<comment type="caution">
    <text evidence="2">The sequence shown here is derived from an EMBL/GenBank/DDBJ whole genome shotgun (WGS) entry which is preliminary data.</text>
</comment>
<dbReference type="PANTHER" id="PTHR13153">
    <property type="entry name" value="CGTHBA PROTEIN -14 GENE PROTEIN"/>
    <property type="match status" value="1"/>
</dbReference>
<dbReference type="PANTHER" id="PTHR13153:SF5">
    <property type="entry name" value="GATOR COMPLEX PROTEIN NPRL3"/>
    <property type="match status" value="1"/>
</dbReference>
<evidence type="ECO:0000313" key="3">
    <source>
        <dbReference type="Proteomes" id="UP001295684"/>
    </source>
</evidence>
<gene>
    <name evidence="2" type="ORF">ECRASSUSDP1_LOCUS4246</name>
</gene>
<sequence length="549" mass="64574">MISLSLVVSSFTKGKRVVYQARSRPKRYSKDKPLESISPENAAFSNSMQEFAEFFIPKSSAMYNKIFDIEIEQIRFLAFPIEFQHSEKQTMKEKRQQRYVKKMGIEKAKQKNLKKLRSLSLVLALSIPDLSQDNINDSQDDNDTDIKHFMNKLRNYTCQFEYFEYNSAYLQKQTNKILSIRDNGVEMGLSEEEINETIFKENELARKLHVMFEGIDPKIFQDLDFSNKVCVKPTQTLLFHDIEKTLSTLPSDTSRLLVTVITCISPLKSFSEICLETELSIDEVLRCAKHLLYWNQAKLIYPIRINIKDKEGVIQDLSNIYRVSDKAVTSNDSIIKFDQFLKSNKIRKTYSLQEYLCIFSMTQREKDKIEKEFSDQQELDMTIAYLLRNDMICENFYCYYLILPLKSEKDSTIYTPKRKISKSTTRKKIRKTTIDSSINYMKSLKEKKRSNSPSPNSQELECIEDYGSDEMDSEIYKETQLKEEICFEDYIQFREPRKHRRDLLIFMAPLLRKGAYTLQEISSIVDKPSKRLKEFLDEYSDCICSILHE</sequence>
<dbReference type="EMBL" id="CAMPGE010004075">
    <property type="protein sequence ID" value="CAI2362916.1"/>
    <property type="molecule type" value="Genomic_DNA"/>
</dbReference>
<reference evidence="2" key="1">
    <citation type="submission" date="2023-07" db="EMBL/GenBank/DDBJ databases">
        <authorList>
            <consortium name="AG Swart"/>
            <person name="Singh M."/>
            <person name="Singh A."/>
            <person name="Seah K."/>
            <person name="Emmerich C."/>
        </authorList>
    </citation>
    <scope>NUCLEOTIDE SEQUENCE</scope>
    <source>
        <strain evidence="2">DP1</strain>
    </source>
</reference>
<protein>
    <submittedName>
        <fullName evidence="2">Uncharacterized protein</fullName>
    </submittedName>
</protein>
<keyword evidence="3" id="KW-1185">Reference proteome</keyword>